<keyword evidence="3" id="KW-0346">Stress response</keyword>
<feature type="domain" description="J" evidence="2">
    <location>
        <begin position="63"/>
        <end position="125"/>
    </location>
</feature>
<dbReference type="SMART" id="SM00271">
    <property type="entry name" value="DnaJ"/>
    <property type="match status" value="1"/>
</dbReference>
<accession>B4CWZ9</accession>
<feature type="region of interest" description="Disordered" evidence="1">
    <location>
        <begin position="31"/>
        <end position="65"/>
    </location>
</feature>
<proteinExistence type="predicted"/>
<evidence type="ECO:0000313" key="3">
    <source>
        <dbReference type="EMBL" id="EDY21319.1"/>
    </source>
</evidence>
<reference evidence="3 4" key="1">
    <citation type="journal article" date="2011" name="J. Bacteriol.">
        <title>Genome sequence of Chthoniobacter flavus Ellin428, an aerobic heterotrophic soil bacterium.</title>
        <authorList>
            <person name="Kant R."/>
            <person name="van Passel M.W."/>
            <person name="Palva A."/>
            <person name="Lucas S."/>
            <person name="Lapidus A."/>
            <person name="Glavina Del Rio T."/>
            <person name="Dalin E."/>
            <person name="Tice H."/>
            <person name="Bruce D."/>
            <person name="Goodwin L."/>
            <person name="Pitluck S."/>
            <person name="Larimer F.W."/>
            <person name="Land M.L."/>
            <person name="Hauser L."/>
            <person name="Sangwan P."/>
            <person name="de Vos W.M."/>
            <person name="Janssen P.H."/>
            <person name="Smidt H."/>
        </authorList>
    </citation>
    <scope>NUCLEOTIDE SEQUENCE [LARGE SCALE GENOMIC DNA]</scope>
    <source>
        <strain evidence="3 4">Ellin428</strain>
    </source>
</reference>
<protein>
    <submittedName>
        <fullName evidence="3">Heat shock protein DnaJ domain protein</fullName>
    </submittedName>
</protein>
<dbReference type="PROSITE" id="PS50076">
    <property type="entry name" value="DNAJ_2"/>
    <property type="match status" value="1"/>
</dbReference>
<dbReference type="CDD" id="cd06257">
    <property type="entry name" value="DnaJ"/>
    <property type="match status" value="1"/>
</dbReference>
<feature type="compositionally biased region" description="Low complexity" evidence="1">
    <location>
        <begin position="49"/>
        <end position="59"/>
    </location>
</feature>
<gene>
    <name evidence="3" type="ORF">CfE428DRAFT_1612</name>
</gene>
<dbReference type="InterPro" id="IPR036869">
    <property type="entry name" value="J_dom_sf"/>
</dbReference>
<dbReference type="PRINTS" id="PR00625">
    <property type="entry name" value="JDOMAIN"/>
</dbReference>
<evidence type="ECO:0000256" key="1">
    <source>
        <dbReference type="SAM" id="MobiDB-lite"/>
    </source>
</evidence>
<sequence length="126" mass="14080">MTTPKKPGGSMSWLDFAFGVASRTAKKLHAEFEAGREGRPSPAEEQQRRAASSPRQSAPSGPPWWEVLRVPRGASLKEVTAAYRELIAQNHPDKVAHMSERIRRVADEETRRINAAYEAARRMLKG</sequence>
<comment type="caution">
    <text evidence="3">The sequence shown here is derived from an EMBL/GenBank/DDBJ whole genome shotgun (WGS) entry which is preliminary data.</text>
</comment>
<dbReference type="Pfam" id="PF00226">
    <property type="entry name" value="DnaJ"/>
    <property type="match status" value="1"/>
</dbReference>
<dbReference type="InterPro" id="IPR001623">
    <property type="entry name" value="DnaJ_domain"/>
</dbReference>
<evidence type="ECO:0000313" key="4">
    <source>
        <dbReference type="Proteomes" id="UP000005824"/>
    </source>
</evidence>
<dbReference type="AlphaFoldDB" id="B4CWZ9"/>
<dbReference type="Gene3D" id="1.10.287.110">
    <property type="entry name" value="DnaJ domain"/>
    <property type="match status" value="1"/>
</dbReference>
<evidence type="ECO:0000259" key="2">
    <source>
        <dbReference type="PROSITE" id="PS50076"/>
    </source>
</evidence>
<dbReference type="Proteomes" id="UP000005824">
    <property type="component" value="Unassembled WGS sequence"/>
</dbReference>
<keyword evidence="4" id="KW-1185">Reference proteome</keyword>
<dbReference type="InParanoid" id="B4CWZ9"/>
<dbReference type="SUPFAM" id="SSF46565">
    <property type="entry name" value="Chaperone J-domain"/>
    <property type="match status" value="1"/>
</dbReference>
<dbReference type="RefSeq" id="WP_006978938.1">
    <property type="nucleotide sequence ID" value="NZ_ABVL01000003.1"/>
</dbReference>
<dbReference type="eggNOG" id="COG0484">
    <property type="taxonomic scope" value="Bacteria"/>
</dbReference>
<name>B4CWZ9_9BACT</name>
<organism evidence="3 4">
    <name type="scientific">Chthoniobacter flavus Ellin428</name>
    <dbReference type="NCBI Taxonomy" id="497964"/>
    <lineage>
        <taxon>Bacteria</taxon>
        <taxon>Pseudomonadati</taxon>
        <taxon>Verrucomicrobiota</taxon>
        <taxon>Spartobacteria</taxon>
        <taxon>Chthoniobacterales</taxon>
        <taxon>Chthoniobacteraceae</taxon>
        <taxon>Chthoniobacter</taxon>
    </lineage>
</organism>
<dbReference type="STRING" id="497964.CfE428DRAFT_1612"/>
<dbReference type="EMBL" id="ABVL01000003">
    <property type="protein sequence ID" value="EDY21319.1"/>
    <property type="molecule type" value="Genomic_DNA"/>
</dbReference>